<evidence type="ECO:0000256" key="1">
    <source>
        <dbReference type="SAM" id="MobiDB-lite"/>
    </source>
</evidence>
<dbReference type="PRINTS" id="PR01217">
    <property type="entry name" value="PRICHEXTENSN"/>
</dbReference>
<dbReference type="Proteomes" id="UP000636709">
    <property type="component" value="Unassembled WGS sequence"/>
</dbReference>
<proteinExistence type="predicted"/>
<dbReference type="EMBL" id="JACEFO010000370">
    <property type="protein sequence ID" value="KAF8772733.1"/>
    <property type="molecule type" value="Genomic_DNA"/>
</dbReference>
<evidence type="ECO:0000313" key="2">
    <source>
        <dbReference type="EMBL" id="KAF8772733.1"/>
    </source>
</evidence>
<evidence type="ECO:0000313" key="3">
    <source>
        <dbReference type="Proteomes" id="UP000636709"/>
    </source>
</evidence>
<accession>A0A835FT88</accession>
<feature type="compositionally biased region" description="Polar residues" evidence="1">
    <location>
        <begin position="212"/>
        <end position="231"/>
    </location>
</feature>
<keyword evidence="3" id="KW-1185">Reference proteome</keyword>
<feature type="region of interest" description="Disordered" evidence="1">
    <location>
        <begin position="174"/>
        <end position="248"/>
    </location>
</feature>
<protein>
    <submittedName>
        <fullName evidence="2">Uncharacterized protein</fullName>
    </submittedName>
</protein>
<feature type="compositionally biased region" description="Pro residues" evidence="1">
    <location>
        <begin position="198"/>
        <end position="207"/>
    </location>
</feature>
<feature type="region of interest" description="Disordered" evidence="1">
    <location>
        <begin position="263"/>
        <end position="376"/>
    </location>
</feature>
<feature type="compositionally biased region" description="Low complexity" evidence="1">
    <location>
        <begin position="299"/>
        <end position="320"/>
    </location>
</feature>
<feature type="compositionally biased region" description="Low complexity" evidence="1">
    <location>
        <begin position="177"/>
        <end position="197"/>
    </location>
</feature>
<dbReference type="OrthoDB" id="696961at2759"/>
<gene>
    <name evidence="2" type="ORF">HU200_005452</name>
</gene>
<comment type="caution">
    <text evidence="2">The sequence shown here is derived from an EMBL/GenBank/DDBJ whole genome shotgun (WGS) entry which is preliminary data.</text>
</comment>
<dbReference type="AlphaFoldDB" id="A0A835FT88"/>
<reference evidence="2" key="1">
    <citation type="submission" date="2020-07" db="EMBL/GenBank/DDBJ databases">
        <title>Genome sequence and genetic diversity analysis of an under-domesticated orphan crop, white fonio (Digitaria exilis).</title>
        <authorList>
            <person name="Bennetzen J.L."/>
            <person name="Chen S."/>
            <person name="Ma X."/>
            <person name="Wang X."/>
            <person name="Yssel A.E.J."/>
            <person name="Chaluvadi S.R."/>
            <person name="Johnson M."/>
            <person name="Gangashetty P."/>
            <person name="Hamidou F."/>
            <person name="Sanogo M.D."/>
            <person name="Zwaenepoel A."/>
            <person name="Wallace J."/>
            <person name="Van De Peer Y."/>
            <person name="Van Deynze A."/>
        </authorList>
    </citation>
    <scope>NUCLEOTIDE SEQUENCE</scope>
    <source>
        <tissue evidence="2">Leaves</tissue>
    </source>
</reference>
<feature type="region of interest" description="Disordered" evidence="1">
    <location>
        <begin position="391"/>
        <end position="427"/>
    </location>
</feature>
<feature type="compositionally biased region" description="Low complexity" evidence="1">
    <location>
        <begin position="233"/>
        <end position="245"/>
    </location>
</feature>
<sequence length="427" mass="45789">MARNRTARYVGAAATEISRVGDKAGMAKPGIGLGTGTGVWGRSLIATRPSSYITGANPSRNIPFLRFPRTPPSIAPAAASDPSLLSVELYRIARRRCLRAIPRELSRPAARLKTIPRLPELCRIDRPPRAMAMVIPSPASRSTSCLSASSCSRFVRKRRPCFLGVDGRGGKKFCYQSSPSSSSSSLRCSSPRAGSPPEYTPSTPPPERSASPDYTPSTPEYTPLTPSQRSASPYYTPGTPEYTPESLSSRFSCSPDYFNGGGGGDICYEISSPRYSPPRAASPEYTPSSQRGASPDYTPSSPSRRAASPEYTPATPEYTPLSPSRCPASPDYTPESPPRRAATPEYTPGTPEYTPLSPSQSSPPPPTGRHTGVHAWHPRVYAAESFTLSSPLRGWCDASPDTPSTPPPSPAVSDAESRISPARRRNH</sequence>
<feature type="compositionally biased region" description="Low complexity" evidence="1">
    <location>
        <begin position="343"/>
        <end position="360"/>
    </location>
</feature>
<feature type="compositionally biased region" description="Low complexity" evidence="1">
    <location>
        <begin position="271"/>
        <end position="283"/>
    </location>
</feature>
<organism evidence="2 3">
    <name type="scientific">Digitaria exilis</name>
    <dbReference type="NCBI Taxonomy" id="1010633"/>
    <lineage>
        <taxon>Eukaryota</taxon>
        <taxon>Viridiplantae</taxon>
        <taxon>Streptophyta</taxon>
        <taxon>Embryophyta</taxon>
        <taxon>Tracheophyta</taxon>
        <taxon>Spermatophyta</taxon>
        <taxon>Magnoliopsida</taxon>
        <taxon>Liliopsida</taxon>
        <taxon>Poales</taxon>
        <taxon>Poaceae</taxon>
        <taxon>PACMAD clade</taxon>
        <taxon>Panicoideae</taxon>
        <taxon>Panicodae</taxon>
        <taxon>Paniceae</taxon>
        <taxon>Anthephorinae</taxon>
        <taxon>Digitaria</taxon>
    </lineage>
</organism>
<name>A0A835FT88_9POAL</name>